<dbReference type="Proteomes" id="UP000438196">
    <property type="component" value="Unassembled WGS sequence"/>
</dbReference>
<dbReference type="EMBL" id="WNNK01000045">
    <property type="protein sequence ID" value="MUF08265.1"/>
    <property type="molecule type" value="Genomic_DNA"/>
</dbReference>
<gene>
    <name evidence="2" type="ORF">GNF76_28425</name>
</gene>
<feature type="region of interest" description="Disordered" evidence="1">
    <location>
        <begin position="221"/>
        <end position="357"/>
    </location>
</feature>
<sequence length="751" mass="83093">MPFTANSYVLPTYSEERLALKMVKNEKQIHNIPKIKTFTREYTEKIGSDTSDYDVEESGSYTESFAEPELQAPFLKPGIQAESSVGGQVFAKNSEVIHETVEDCHKVGAAEILAKIPSHMIKNSNQLSKLNKTESENFASHQNDLIRDDVEESEYYIEPGPQIPTFSPDVKSGSTKQNIISERDGMSSIGPTEHKESAAEIVPHIPSRMIKNSTQLSKLSTSESENFASRQNKPIGGELPDGDVEESEYYIKPSPQIRPFGPEVETGSGKQDLISERDGMSSPGLPGHKEDTAKNMIQIPPQTIEDSAQLSKTNRSGSERLASHQREPIKSNLSNGDVEESENYIESNRGISPLSPRIESEDSKKALISEYGAINSTGSVGVIKDDGQSKLGVPAVLLISRDSDVHRLADVGIPLANNGLNDPASGVKCLPRDSAFCHQEEVRLPITIHSLQLNVGDGFRDEKNQNTKPINQSSPTVDANAKVKKYEDSREVMERSSGLISDGFQSQCEKTPGVGEDDTEQVWEFSGYKLALNAEASAGCQDLRVYILSSEENTKSNSCWELPFLSYEFPTFISDFADVRGLRVSWLAGQQLAIAQGVEAPEWSAMGSEWRQGGNTMGLEYLYLNLHGFLFNGPANFNDILDVHYYEVIQSSIDVSLGHLTESFQADLFFSSNDQIISCHETYLVWDFNSQFNAFLDVFAQGRDCEKMLSREFVGDGFTPVDSLETPQDCSAYFFTRSTDFLAITQASVWI</sequence>
<feature type="compositionally biased region" description="Basic and acidic residues" evidence="1">
    <location>
        <begin position="317"/>
        <end position="329"/>
    </location>
</feature>
<evidence type="ECO:0000313" key="2">
    <source>
        <dbReference type="EMBL" id="MUF08265.1"/>
    </source>
</evidence>
<keyword evidence="3" id="KW-1185">Reference proteome</keyword>
<dbReference type="AlphaFoldDB" id="A0A6I3WDD5"/>
<name>A0A6I3WDD5_9PSED</name>
<reference evidence="2 3" key="1">
    <citation type="submission" date="2019-11" db="EMBL/GenBank/DDBJ databases">
        <title>Pseudomonas karstica sp. nov. and Pseudomonas spelaei sp. nov. from karst caves.</title>
        <authorList>
            <person name="Zeman M."/>
        </authorList>
    </citation>
    <scope>NUCLEOTIDE SEQUENCE [LARGE SCALE GENOMIC DNA]</scope>
    <source>
        <strain evidence="2 3">CCM 7893</strain>
    </source>
</reference>
<proteinExistence type="predicted"/>
<feature type="compositionally biased region" description="Polar residues" evidence="1">
    <location>
        <begin position="221"/>
        <end position="232"/>
    </location>
</feature>
<evidence type="ECO:0000256" key="1">
    <source>
        <dbReference type="SAM" id="MobiDB-lite"/>
    </source>
</evidence>
<comment type="caution">
    <text evidence="2">The sequence shown here is derived from an EMBL/GenBank/DDBJ whole genome shotgun (WGS) entry which is preliminary data.</text>
</comment>
<accession>A0A6I3WDD5</accession>
<organism evidence="2 3">
    <name type="scientific">Pseudomonas spelaei</name>
    <dbReference type="NCBI Taxonomy" id="1055469"/>
    <lineage>
        <taxon>Bacteria</taxon>
        <taxon>Pseudomonadati</taxon>
        <taxon>Pseudomonadota</taxon>
        <taxon>Gammaproteobacteria</taxon>
        <taxon>Pseudomonadales</taxon>
        <taxon>Pseudomonadaceae</taxon>
        <taxon>Pseudomonas</taxon>
    </lineage>
</organism>
<dbReference type="RefSeq" id="WP_155586370.1">
    <property type="nucleotide sequence ID" value="NZ_JBHSTH010000026.1"/>
</dbReference>
<evidence type="ECO:0000313" key="3">
    <source>
        <dbReference type="Proteomes" id="UP000438196"/>
    </source>
</evidence>
<protein>
    <submittedName>
        <fullName evidence="2">Uncharacterized protein</fullName>
    </submittedName>
</protein>
<feature type="compositionally biased region" description="Polar residues" evidence="1">
    <location>
        <begin position="300"/>
        <end position="316"/>
    </location>
</feature>